<dbReference type="AlphaFoldDB" id="A0A8H6HDQ2"/>
<keyword evidence="2" id="KW-1185">Reference proteome</keyword>
<evidence type="ECO:0000313" key="2">
    <source>
        <dbReference type="Proteomes" id="UP000521943"/>
    </source>
</evidence>
<evidence type="ECO:0008006" key="3">
    <source>
        <dbReference type="Google" id="ProtNLM"/>
    </source>
</evidence>
<name>A0A8H6HDQ2_9AGAR</name>
<dbReference type="InterPro" id="IPR012469">
    <property type="entry name" value="DUF1688"/>
</dbReference>
<dbReference type="Pfam" id="PF07958">
    <property type="entry name" value="DUF1688"/>
    <property type="match status" value="1"/>
</dbReference>
<sequence>MNIAAIVPLSEKAAYLRTLPAIRERCGRVHELATQGKLQYFDYHPEREDAAVELCLDIIKKKYGADEDFATRIPPHGRWRHLDAGAPRVQDLLQAWTSPPGSAAPIDTQEQARRTIDLFIASVLLDAGAGNVWKYDEKETGQTFNRSEGLGVASFRMFEQGFFSGVEGQPHRVDAEGLARITTERVGEAMQVTEENPMVGIDGRTALLYKLGEALKASPEYFGKDGRPGNLVDFLQAHVRTDENGATVLPLAALWYALIDGLSTIWPSRIVLADLPLGDVWPCPALGASVGENLQESDDLVPFHKLTQWLTYSLIEVFEKVLKWKIAGVEDMTGLPEYRNGGLLVDLGILTLKENALPIDPKSGLPHAAPSHPAIVEWRAMTVIELDRLAAGIRKALNVTEEQLSLAQILESATWNGGREIAKQKRPETCGPPIEIDSDGTVF</sequence>
<dbReference type="OrthoDB" id="2153176at2759"/>
<reference evidence="1 2" key="1">
    <citation type="submission" date="2020-07" db="EMBL/GenBank/DDBJ databases">
        <title>Comparative genomics of pyrophilous fungi reveals a link between fire events and developmental genes.</title>
        <authorList>
            <consortium name="DOE Joint Genome Institute"/>
            <person name="Steindorff A.S."/>
            <person name="Carver A."/>
            <person name="Calhoun S."/>
            <person name="Stillman K."/>
            <person name="Liu H."/>
            <person name="Lipzen A."/>
            <person name="Pangilinan J."/>
            <person name="Labutti K."/>
            <person name="Bruns T.D."/>
            <person name="Grigoriev I.V."/>
        </authorList>
    </citation>
    <scope>NUCLEOTIDE SEQUENCE [LARGE SCALE GENOMIC DNA]</scope>
    <source>
        <strain evidence="1 2">CBS 144469</strain>
    </source>
</reference>
<protein>
    <recommendedName>
        <fullName evidence="3">DUF1688-domain-containing protein</fullName>
    </recommendedName>
</protein>
<dbReference type="Proteomes" id="UP000521943">
    <property type="component" value="Unassembled WGS sequence"/>
</dbReference>
<proteinExistence type="predicted"/>
<dbReference type="PANTHER" id="PTHR31687">
    <property type="match status" value="1"/>
</dbReference>
<comment type="caution">
    <text evidence="1">The sequence shown here is derived from an EMBL/GenBank/DDBJ whole genome shotgun (WGS) entry which is preliminary data.</text>
</comment>
<dbReference type="EMBL" id="JACGCI010000124">
    <property type="protein sequence ID" value="KAF6744252.1"/>
    <property type="molecule type" value="Genomic_DNA"/>
</dbReference>
<dbReference type="PANTHER" id="PTHR31687:SF3">
    <property type="entry name" value="PROTEIN URG3"/>
    <property type="match status" value="1"/>
</dbReference>
<organism evidence="1 2">
    <name type="scientific">Ephemerocybe angulata</name>
    <dbReference type="NCBI Taxonomy" id="980116"/>
    <lineage>
        <taxon>Eukaryota</taxon>
        <taxon>Fungi</taxon>
        <taxon>Dikarya</taxon>
        <taxon>Basidiomycota</taxon>
        <taxon>Agaricomycotina</taxon>
        <taxon>Agaricomycetes</taxon>
        <taxon>Agaricomycetidae</taxon>
        <taxon>Agaricales</taxon>
        <taxon>Agaricineae</taxon>
        <taxon>Psathyrellaceae</taxon>
        <taxon>Ephemerocybe</taxon>
    </lineage>
</organism>
<evidence type="ECO:0000313" key="1">
    <source>
        <dbReference type="EMBL" id="KAF6744252.1"/>
    </source>
</evidence>
<gene>
    <name evidence="1" type="ORF">DFP72DRAFT_1019164</name>
</gene>
<accession>A0A8H6HDQ2</accession>